<dbReference type="NCBIfam" id="TIGR01730">
    <property type="entry name" value="RND_mfp"/>
    <property type="match status" value="1"/>
</dbReference>
<gene>
    <name evidence="5" type="ordered locus">VS_II0592</name>
</gene>
<sequence>MKQILVTALGLLSIIATAMYIMKSIPEETTLALEAQPRQYIKVTTVDIAAGQHRSTIEGYGQVISEETLTLTSQVSGVILSKAKKFQLGEQISKGDLLFHIDDSSYQVLLANAEKELANAQLSFFQEQRKHQRAKKEWKTSGIEEAPSPLALREPQFKAAKARLNAAQQAVEDAKQQLNNTSIHAPFDAIVSQSNVTTGSVVASGTSLGQIKSIETAEVHLQLTERDWQQLPSDLSALSVTIQSASNSDSDSGQQWAARASHLSLLVEQSTRMRNLILKIDSPLQQPEPLLIGSFVRVVIQGKSHSDSFVVSSSSITADGNIWYVKEGQLHRHKTQSLFQDIDAIGFEQGNLNQHITLVVKPLSSYVEGMQVLALSDSSHADDTEKLALNRSLPTPASGDKSLKEVNDGQ</sequence>
<reference evidence="5 6" key="1">
    <citation type="submission" date="2009-02" db="EMBL/GenBank/DDBJ databases">
        <title>Vibrio splendidus str. LGP32 complete genome.</title>
        <authorList>
            <person name="Mazel D."/>
            <person name="Le Roux F."/>
        </authorList>
    </citation>
    <scope>NUCLEOTIDE SEQUENCE [LARGE SCALE GENOMIC DNA]</scope>
    <source>
        <strain evidence="5 6">LGP32</strain>
    </source>
</reference>
<accession>B7VRK4</accession>
<evidence type="ECO:0000256" key="2">
    <source>
        <dbReference type="SAM" id="Coils"/>
    </source>
</evidence>
<organism evidence="5 6">
    <name type="scientific">Vibrio atlanticus (strain LGP32)</name>
    <name type="common">Vibrio splendidus (strain Mel32)</name>
    <dbReference type="NCBI Taxonomy" id="575788"/>
    <lineage>
        <taxon>Bacteria</taxon>
        <taxon>Pseudomonadati</taxon>
        <taxon>Pseudomonadota</taxon>
        <taxon>Gammaproteobacteria</taxon>
        <taxon>Vibrionales</taxon>
        <taxon>Vibrionaceae</taxon>
        <taxon>Vibrio</taxon>
    </lineage>
</organism>
<dbReference type="SUPFAM" id="SSF111369">
    <property type="entry name" value="HlyD-like secretion proteins"/>
    <property type="match status" value="1"/>
</dbReference>
<feature type="domain" description="Multidrug resistance protein MdtA-like barrel-sandwich hybrid" evidence="4">
    <location>
        <begin position="68"/>
        <end position="209"/>
    </location>
</feature>
<dbReference type="AlphaFoldDB" id="B7VRK4"/>
<protein>
    <submittedName>
        <fullName evidence="5">Secretion protein</fullName>
    </submittedName>
</protein>
<evidence type="ECO:0000256" key="1">
    <source>
        <dbReference type="ARBA" id="ARBA00009477"/>
    </source>
</evidence>
<dbReference type="Gene3D" id="1.10.287.470">
    <property type="entry name" value="Helix hairpin bin"/>
    <property type="match status" value="1"/>
</dbReference>
<dbReference type="Proteomes" id="UP000009100">
    <property type="component" value="Chromosome 2"/>
</dbReference>
<comment type="similarity">
    <text evidence="1">Belongs to the membrane fusion protein (MFP) (TC 8.A.1) family.</text>
</comment>
<dbReference type="PATRIC" id="fig|575788.5.peg.573"/>
<dbReference type="GO" id="GO:0015562">
    <property type="term" value="F:efflux transmembrane transporter activity"/>
    <property type="evidence" value="ECO:0007669"/>
    <property type="project" value="TreeGrafter"/>
</dbReference>
<dbReference type="Pfam" id="PF25917">
    <property type="entry name" value="BSH_RND"/>
    <property type="match status" value="1"/>
</dbReference>
<dbReference type="KEGG" id="vsp:VS_II0592"/>
<dbReference type="InterPro" id="IPR058625">
    <property type="entry name" value="MdtA-like_BSH"/>
</dbReference>
<evidence type="ECO:0000313" key="5">
    <source>
        <dbReference type="EMBL" id="CAV26198.1"/>
    </source>
</evidence>
<proteinExistence type="inferred from homology"/>
<dbReference type="Gene3D" id="2.40.50.100">
    <property type="match status" value="1"/>
</dbReference>
<dbReference type="PANTHER" id="PTHR30469">
    <property type="entry name" value="MULTIDRUG RESISTANCE PROTEIN MDTA"/>
    <property type="match status" value="1"/>
</dbReference>
<dbReference type="STRING" id="575788.VS_II0592"/>
<dbReference type="Gene3D" id="2.40.30.170">
    <property type="match status" value="1"/>
</dbReference>
<feature type="region of interest" description="Disordered" evidence="3">
    <location>
        <begin position="389"/>
        <end position="410"/>
    </location>
</feature>
<name>B7VRK4_VIBA3</name>
<dbReference type="InterPro" id="IPR006143">
    <property type="entry name" value="RND_pump_MFP"/>
</dbReference>
<evidence type="ECO:0000259" key="4">
    <source>
        <dbReference type="Pfam" id="PF25917"/>
    </source>
</evidence>
<feature type="coiled-coil region" evidence="2">
    <location>
        <begin position="157"/>
        <end position="184"/>
    </location>
</feature>
<dbReference type="GO" id="GO:1990281">
    <property type="term" value="C:efflux pump complex"/>
    <property type="evidence" value="ECO:0007669"/>
    <property type="project" value="TreeGrafter"/>
</dbReference>
<dbReference type="eggNOG" id="COG0845">
    <property type="taxonomic scope" value="Bacteria"/>
</dbReference>
<dbReference type="HOGENOM" id="CLU_018816_18_3_6"/>
<dbReference type="EMBL" id="FM954973">
    <property type="protein sequence ID" value="CAV26198.1"/>
    <property type="molecule type" value="Genomic_DNA"/>
</dbReference>
<evidence type="ECO:0000256" key="3">
    <source>
        <dbReference type="SAM" id="MobiDB-lite"/>
    </source>
</evidence>
<feature type="compositionally biased region" description="Basic and acidic residues" evidence="3">
    <location>
        <begin position="401"/>
        <end position="410"/>
    </location>
</feature>
<evidence type="ECO:0000313" key="6">
    <source>
        <dbReference type="Proteomes" id="UP000009100"/>
    </source>
</evidence>
<keyword evidence="2" id="KW-0175">Coiled coil</keyword>